<keyword evidence="1" id="KW-0812">Transmembrane</keyword>
<feature type="transmembrane region" description="Helical" evidence="1">
    <location>
        <begin position="65"/>
        <end position="91"/>
    </location>
</feature>
<feature type="transmembrane region" description="Helical" evidence="1">
    <location>
        <begin position="12"/>
        <end position="33"/>
    </location>
</feature>
<organism evidence="2 3">
    <name type="scientific">Phocoenobacter skyensis</name>
    <dbReference type="NCBI Taxonomy" id="97481"/>
    <lineage>
        <taxon>Bacteria</taxon>
        <taxon>Pseudomonadati</taxon>
        <taxon>Pseudomonadota</taxon>
        <taxon>Gammaproteobacteria</taxon>
        <taxon>Pasteurellales</taxon>
        <taxon>Pasteurellaceae</taxon>
        <taxon>Phocoenobacter</taxon>
    </lineage>
</organism>
<protein>
    <submittedName>
        <fullName evidence="2">DUF2523 family protein</fullName>
    </submittedName>
</protein>
<proteinExistence type="predicted"/>
<name>A0AAJ6P1J7_9PAST</name>
<keyword evidence="1" id="KW-1133">Transmembrane helix</keyword>
<gene>
    <name evidence="2" type="ORF">QJU93_10605</name>
</gene>
<evidence type="ECO:0000313" key="3">
    <source>
        <dbReference type="Proteomes" id="UP001236239"/>
    </source>
</evidence>
<sequence>MGGLIIRLFSGLLVYVFKGIVVKFFLFFGLFYVTSEFIPLVIQHFIPDSLKFDFVSIFNSLPLDIWYFLELFRVPFGVNLLISAMVSRFIIRRLPIIG</sequence>
<comment type="caution">
    <text evidence="2">The sequence shown here is derived from an EMBL/GenBank/DDBJ whole genome shotgun (WGS) entry which is preliminary data.</text>
</comment>
<dbReference type="Pfam" id="PF10734">
    <property type="entry name" value="DUF2523"/>
    <property type="match status" value="1"/>
</dbReference>
<accession>A0AAJ6P1J7</accession>
<dbReference type="EMBL" id="JASAYQ010000029">
    <property type="protein sequence ID" value="MDP8173807.1"/>
    <property type="molecule type" value="Genomic_DNA"/>
</dbReference>
<dbReference type="Proteomes" id="UP001236239">
    <property type="component" value="Unassembled WGS sequence"/>
</dbReference>
<reference evidence="2" key="1">
    <citation type="journal article" date="2023" name="Front. Microbiol.">
        <title>Phylogeography and host specificity of Pasteurellaceae pathogenic to sea-farmed fish in the north-east Atlantic.</title>
        <authorList>
            <person name="Gulla S."/>
            <person name="Colquhoun D.J."/>
            <person name="Olsen A.B."/>
            <person name="Spilsberg B."/>
            <person name="Lagesen K."/>
            <person name="Aakesson C.P."/>
            <person name="Strom S."/>
            <person name="Manji F."/>
            <person name="Birkbeck T.H."/>
            <person name="Nilsen H.K."/>
        </authorList>
    </citation>
    <scope>NUCLEOTIDE SEQUENCE</scope>
    <source>
        <strain evidence="2">TW16_20</strain>
    </source>
</reference>
<keyword evidence="1" id="KW-0472">Membrane</keyword>
<dbReference type="RefSeq" id="WP_306375079.1">
    <property type="nucleotide sequence ID" value="NZ_JASAYL010000022.1"/>
</dbReference>
<evidence type="ECO:0000313" key="2">
    <source>
        <dbReference type="EMBL" id="MDP8173807.1"/>
    </source>
</evidence>
<dbReference type="AlphaFoldDB" id="A0AAJ6P1J7"/>
<evidence type="ECO:0000256" key="1">
    <source>
        <dbReference type="SAM" id="Phobius"/>
    </source>
</evidence>
<dbReference type="InterPro" id="IPR019670">
    <property type="entry name" value="DUF2523"/>
</dbReference>